<protein>
    <submittedName>
        <fullName evidence="7">ABC transporter permease</fullName>
    </submittedName>
</protein>
<feature type="transmembrane region" description="Helical" evidence="6">
    <location>
        <begin position="225"/>
        <end position="246"/>
    </location>
</feature>
<reference evidence="8" key="1">
    <citation type="submission" date="2017-03" db="EMBL/GenBank/DDBJ databases">
        <authorList>
            <person name="Lund M.B."/>
        </authorList>
    </citation>
    <scope>NUCLEOTIDE SEQUENCE [LARGE SCALE GENOMIC DNA]</scope>
</reference>
<dbReference type="AlphaFoldDB" id="A0A2A6FP92"/>
<dbReference type="PANTHER" id="PTHR32196:SF72">
    <property type="entry name" value="RIBOSE IMPORT PERMEASE PROTEIN RBSC"/>
    <property type="match status" value="1"/>
</dbReference>
<feature type="transmembrane region" description="Helical" evidence="6">
    <location>
        <begin position="30"/>
        <end position="51"/>
    </location>
</feature>
<accession>A0A2A6FP92</accession>
<dbReference type="GO" id="GO:0005886">
    <property type="term" value="C:plasma membrane"/>
    <property type="evidence" value="ECO:0007669"/>
    <property type="project" value="UniProtKB-SubCell"/>
</dbReference>
<feature type="transmembrane region" description="Helical" evidence="6">
    <location>
        <begin position="136"/>
        <end position="159"/>
    </location>
</feature>
<feature type="transmembrane region" description="Helical" evidence="6">
    <location>
        <begin position="106"/>
        <end position="129"/>
    </location>
</feature>
<proteinExistence type="predicted"/>
<feature type="transmembrane region" description="Helical" evidence="6">
    <location>
        <begin position="308"/>
        <end position="327"/>
    </location>
</feature>
<keyword evidence="2" id="KW-1003">Cell membrane</keyword>
<keyword evidence="4 6" id="KW-1133">Transmembrane helix</keyword>
<comment type="subcellular location">
    <subcellularLocation>
        <location evidence="1">Cell membrane</location>
        <topology evidence="1">Multi-pass membrane protein</topology>
    </subcellularLocation>
</comment>
<organism evidence="7 8">
    <name type="scientific">Candidatus Lumbricidiphila eiseniae</name>
    <dbReference type="NCBI Taxonomy" id="1969409"/>
    <lineage>
        <taxon>Bacteria</taxon>
        <taxon>Bacillati</taxon>
        <taxon>Actinomycetota</taxon>
        <taxon>Actinomycetes</taxon>
        <taxon>Micrococcales</taxon>
        <taxon>Microbacteriaceae</taxon>
        <taxon>Candidatus Lumbricidiphila</taxon>
    </lineage>
</organism>
<evidence type="ECO:0000256" key="5">
    <source>
        <dbReference type="ARBA" id="ARBA00023136"/>
    </source>
</evidence>
<evidence type="ECO:0000256" key="2">
    <source>
        <dbReference type="ARBA" id="ARBA00022475"/>
    </source>
</evidence>
<dbReference type="Proteomes" id="UP000219994">
    <property type="component" value="Unassembled WGS sequence"/>
</dbReference>
<dbReference type="CDD" id="cd06579">
    <property type="entry name" value="TM_PBP1_transp_AraH_like"/>
    <property type="match status" value="1"/>
</dbReference>
<evidence type="ECO:0000256" key="3">
    <source>
        <dbReference type="ARBA" id="ARBA00022692"/>
    </source>
</evidence>
<feature type="transmembrane region" description="Helical" evidence="6">
    <location>
        <begin position="282"/>
        <end position="302"/>
    </location>
</feature>
<comment type="caution">
    <text evidence="7">The sequence shown here is derived from an EMBL/GenBank/DDBJ whole genome shotgun (WGS) entry which is preliminary data.</text>
</comment>
<dbReference type="EMBL" id="NAEP01000048">
    <property type="protein sequence ID" value="PDQ34702.1"/>
    <property type="molecule type" value="Genomic_DNA"/>
</dbReference>
<dbReference type="GO" id="GO:0022857">
    <property type="term" value="F:transmembrane transporter activity"/>
    <property type="evidence" value="ECO:0007669"/>
    <property type="project" value="InterPro"/>
</dbReference>
<dbReference type="PANTHER" id="PTHR32196">
    <property type="entry name" value="ABC TRANSPORTER PERMEASE PROTEIN YPHD-RELATED-RELATED"/>
    <property type="match status" value="1"/>
</dbReference>
<keyword evidence="5 6" id="KW-0472">Membrane</keyword>
<dbReference type="InterPro" id="IPR001851">
    <property type="entry name" value="ABC_transp_permease"/>
</dbReference>
<feature type="transmembrane region" description="Helical" evidence="6">
    <location>
        <begin position="171"/>
        <end position="198"/>
    </location>
</feature>
<sequence>MSKSTNSGIEPDLTKRSKRIEQPRVDMKDLGILGGLLAIVLYLSLSTTTFLTGQNIVNVLDQAVMVGLVGAGATLCIVSGVFDLSAGATLALSAISGVYLTNIFDVLGGFIGALIVGGFLGGLTGFLIVVTRVNAFIGSLAISIIYRGAAVVLTGGMIVSPGHVKEQFRVWAQPVLFGLTAGTLLMFAVFILLGIMLWGTTYGRRIYAVGGNIEAARLSGIRTPLIHISVFAVSGVCAAAAGMVLASRAGSAQPAMATGVELTAIAAVVIGGTSILGGVGAVWRTLVGVTILTVIGNGFNLLRWDTTYQQVVTGTLILLAVATDGWISRQLRRR</sequence>
<name>A0A2A6FP92_9MICO</name>
<evidence type="ECO:0000256" key="1">
    <source>
        <dbReference type="ARBA" id="ARBA00004651"/>
    </source>
</evidence>
<dbReference type="Pfam" id="PF02653">
    <property type="entry name" value="BPD_transp_2"/>
    <property type="match status" value="1"/>
</dbReference>
<gene>
    <name evidence="7" type="ORF">B5766_09950</name>
</gene>
<evidence type="ECO:0000313" key="7">
    <source>
        <dbReference type="EMBL" id="PDQ34702.1"/>
    </source>
</evidence>
<evidence type="ECO:0000256" key="6">
    <source>
        <dbReference type="SAM" id="Phobius"/>
    </source>
</evidence>
<feature type="transmembrane region" description="Helical" evidence="6">
    <location>
        <begin position="63"/>
        <end position="86"/>
    </location>
</feature>
<keyword evidence="3 6" id="KW-0812">Transmembrane</keyword>
<feature type="transmembrane region" description="Helical" evidence="6">
    <location>
        <begin position="252"/>
        <end position="270"/>
    </location>
</feature>
<evidence type="ECO:0000256" key="4">
    <source>
        <dbReference type="ARBA" id="ARBA00022989"/>
    </source>
</evidence>
<evidence type="ECO:0000313" key="8">
    <source>
        <dbReference type="Proteomes" id="UP000219994"/>
    </source>
</evidence>